<dbReference type="EMBL" id="CANHGI010000004">
    <property type="protein sequence ID" value="CAI5448175.1"/>
    <property type="molecule type" value="Genomic_DNA"/>
</dbReference>
<comment type="caution">
    <text evidence="3">The sequence shown here is derived from an EMBL/GenBank/DDBJ whole genome shotgun (WGS) entry which is preliminary data.</text>
</comment>
<evidence type="ECO:0000313" key="4">
    <source>
        <dbReference type="Proteomes" id="UP001152747"/>
    </source>
</evidence>
<name>A0A9P1IM66_9PELO</name>
<reference evidence="3" key="1">
    <citation type="submission" date="2022-11" db="EMBL/GenBank/DDBJ databases">
        <authorList>
            <person name="Kikuchi T."/>
        </authorList>
    </citation>
    <scope>NUCLEOTIDE SEQUENCE</scope>
    <source>
        <strain evidence="3">PS1010</strain>
    </source>
</reference>
<dbReference type="OrthoDB" id="5826361at2759"/>
<feature type="compositionally biased region" description="Acidic residues" evidence="2">
    <location>
        <begin position="414"/>
        <end position="426"/>
    </location>
</feature>
<gene>
    <name evidence="3" type="ORF">CAMP_LOCUS10812</name>
</gene>
<evidence type="ECO:0000256" key="1">
    <source>
        <dbReference type="SAM" id="Coils"/>
    </source>
</evidence>
<keyword evidence="4" id="KW-1185">Reference proteome</keyword>
<feature type="region of interest" description="Disordered" evidence="2">
    <location>
        <begin position="243"/>
        <end position="298"/>
    </location>
</feature>
<feature type="region of interest" description="Disordered" evidence="2">
    <location>
        <begin position="406"/>
        <end position="426"/>
    </location>
</feature>
<dbReference type="Proteomes" id="UP001152747">
    <property type="component" value="Unassembled WGS sequence"/>
</dbReference>
<feature type="region of interest" description="Disordered" evidence="2">
    <location>
        <begin position="335"/>
        <end position="355"/>
    </location>
</feature>
<organism evidence="3 4">
    <name type="scientific">Caenorhabditis angaria</name>
    <dbReference type="NCBI Taxonomy" id="860376"/>
    <lineage>
        <taxon>Eukaryota</taxon>
        <taxon>Metazoa</taxon>
        <taxon>Ecdysozoa</taxon>
        <taxon>Nematoda</taxon>
        <taxon>Chromadorea</taxon>
        <taxon>Rhabditida</taxon>
        <taxon>Rhabditina</taxon>
        <taxon>Rhabditomorpha</taxon>
        <taxon>Rhabditoidea</taxon>
        <taxon>Rhabditidae</taxon>
        <taxon>Peloderinae</taxon>
        <taxon>Caenorhabditis</taxon>
    </lineage>
</organism>
<feature type="coiled-coil region" evidence="1">
    <location>
        <begin position="214"/>
        <end position="241"/>
    </location>
</feature>
<accession>A0A9P1IM66</accession>
<keyword evidence="1" id="KW-0175">Coiled coil</keyword>
<protein>
    <submittedName>
        <fullName evidence="3">Uncharacterized protein</fullName>
    </submittedName>
</protein>
<sequence length="426" mass="48909">MSTNTPKRNNRRATIFVTGPHSKRTIYEEDEEQEKMVSLQDIELARQRLQKDMVVMNTANSIEILVQIVMDECEIIRHNLRESGIKMRTFFRKNYDLFHQWIFKFFVKNRRLLEYKRDEEMILNTLEKSSVERYSWKPPRYTLNDVEEVMTTDDLEDGIIQRRTPKWESLPVRVRNEPIEDDSFCEFRKLNQPMNMILEDEDEDRLSMPSTRTVQTQEDQMQAIQMQLAMLSKQLMTLQKTNAVSHVSSRASSRKGTRRIEKKSSIDITSSPSSSSSSVSSDISEDEGKGPSLYSPTTAKKVETLPPIVVAPIAPPPPPPPTTTILRFGAPSKAEITPITPNKKSPMKENVDNNSDRPYLMQIANGRSLLKKTARSPGGSPLNAIHQSRRHLSTFEAALRDRFRGFHGEGSFSEQEDDANATWDEE</sequence>
<feature type="compositionally biased region" description="Low complexity" evidence="2">
    <location>
        <begin position="266"/>
        <end position="282"/>
    </location>
</feature>
<evidence type="ECO:0000256" key="2">
    <source>
        <dbReference type="SAM" id="MobiDB-lite"/>
    </source>
</evidence>
<evidence type="ECO:0000313" key="3">
    <source>
        <dbReference type="EMBL" id="CAI5448175.1"/>
    </source>
</evidence>
<proteinExistence type="predicted"/>
<feature type="compositionally biased region" description="Basic and acidic residues" evidence="2">
    <location>
        <begin position="346"/>
        <end position="355"/>
    </location>
</feature>
<dbReference type="AlphaFoldDB" id="A0A9P1IM66"/>